<evidence type="ECO:0000313" key="4">
    <source>
        <dbReference type="Proteomes" id="UP001259340"/>
    </source>
</evidence>
<evidence type="ECO:0000313" key="5">
    <source>
        <dbReference type="Proteomes" id="UP001271263"/>
    </source>
</evidence>
<dbReference type="Proteomes" id="UP001271263">
    <property type="component" value="Unassembled WGS sequence"/>
</dbReference>
<name>A0AAW8NGU4_9GAMM</name>
<gene>
    <name evidence="2" type="ORF">OS133_02525</name>
    <name evidence="3" type="ORF">OS134_11335</name>
</gene>
<protein>
    <submittedName>
        <fullName evidence="2">DUF3450 family protein</fullName>
    </submittedName>
</protein>
<dbReference type="Proteomes" id="UP001259340">
    <property type="component" value="Unassembled WGS sequence"/>
</dbReference>
<dbReference type="Pfam" id="PF11932">
    <property type="entry name" value="DUF3450"/>
    <property type="match status" value="1"/>
</dbReference>
<evidence type="ECO:0000313" key="3">
    <source>
        <dbReference type="EMBL" id="MDW4824651.1"/>
    </source>
</evidence>
<evidence type="ECO:0000256" key="1">
    <source>
        <dbReference type="SAM" id="Coils"/>
    </source>
</evidence>
<proteinExistence type="predicted"/>
<evidence type="ECO:0000313" key="2">
    <source>
        <dbReference type="EMBL" id="MDR8522572.1"/>
    </source>
</evidence>
<keyword evidence="5" id="KW-1185">Reference proteome</keyword>
<reference evidence="2" key="2">
    <citation type="submission" date="2022-11" db="EMBL/GenBank/DDBJ databases">
        <title>Prophages regulate Shewanella fidelis motility and biofilm formation: implications for gut colonization dynamics in Ciona robusta.</title>
        <authorList>
            <person name="Natarajan O."/>
            <person name="Gibboney S.L."/>
            <person name="Young M.N."/>
            <person name="Lim S.J."/>
            <person name="Pluta N."/>
            <person name="Atkinson C.G.F."/>
            <person name="Leigh B.A."/>
            <person name="Liberti A."/>
            <person name="Kees E."/>
            <person name="Breitbart M."/>
            <person name="Gralnick J."/>
            <person name="Dishaw L.J."/>
        </authorList>
    </citation>
    <scope>NUCLEOTIDE SEQUENCE</scope>
    <source>
        <strain evidence="2">3313</strain>
    </source>
</reference>
<keyword evidence="1" id="KW-0175">Coiled coil</keyword>
<dbReference type="RefSeq" id="WP_108945652.1">
    <property type="nucleotide sequence ID" value="NZ_JAPMLA010000005.1"/>
</dbReference>
<dbReference type="EMBL" id="JAPMLD010000004">
    <property type="protein sequence ID" value="MDW4824651.1"/>
    <property type="molecule type" value="Genomic_DNA"/>
</dbReference>
<reference evidence="3 5" key="1">
    <citation type="journal article" date="2022" name="bioRxiv">
        <title>Prophages regulate Shewanella fidelis 3313 motility and biofilm formation: implications for gut colonization dynamics in Ciona robusta.</title>
        <authorList>
            <person name="Natarajan O."/>
            <person name="Gibboney S.L."/>
            <person name="Young M.N."/>
            <person name="Lim S.J."/>
            <person name="Pluta N."/>
            <person name="Atkinson C.G."/>
            <person name="Leigh B.A."/>
            <person name="Liberti A."/>
            <person name="Kees E.D."/>
            <person name="Breitbart M."/>
            <person name="Gralnick J.A."/>
            <person name="Dishaw L.J."/>
        </authorList>
    </citation>
    <scope>NUCLEOTIDE SEQUENCE [LARGE SCALE GENOMIC DNA]</scope>
    <source>
        <strain evidence="3 5">JG4066</strain>
    </source>
</reference>
<organism evidence="2 4">
    <name type="scientific">Shewanella fidelis</name>
    <dbReference type="NCBI Taxonomy" id="173509"/>
    <lineage>
        <taxon>Bacteria</taxon>
        <taxon>Pseudomonadati</taxon>
        <taxon>Pseudomonadota</taxon>
        <taxon>Gammaproteobacteria</taxon>
        <taxon>Alteromonadales</taxon>
        <taxon>Shewanellaceae</taxon>
        <taxon>Shewanella</taxon>
    </lineage>
</organism>
<dbReference type="AlphaFoldDB" id="A0AAW8NGU4"/>
<feature type="coiled-coil region" evidence="1">
    <location>
        <begin position="136"/>
        <end position="163"/>
    </location>
</feature>
<dbReference type="InterPro" id="IPR016866">
    <property type="entry name" value="UCP028069"/>
</dbReference>
<sequence>MQCNLLIYMLLLLVFLTAPVRAESSSLQRSEQLQRTDQLMAQKLALDKASAELSFNWQKEQVSLLQLKANYQAERQLLQLKLHSAGAQSDDAVLRRQSLAKEQAKAEQTTVEYQTLLTQGVASFTQSWPLLPEPLKRSQLQEYRQLTNEKAELAQRLTALVHLLEATNSFDQTFTLDKQILKLNGQDWQAEVLYLGLAKALFRLPDGSHVGMGIPAGKTTTDTWHWQVNDDAQEEINQTFAIYLQQQKASLVTLPLFAQGGLHEKE</sequence>
<dbReference type="EMBL" id="JAPMLE010000001">
    <property type="protein sequence ID" value="MDR8522572.1"/>
    <property type="molecule type" value="Genomic_DNA"/>
</dbReference>
<comment type="caution">
    <text evidence="2">The sequence shown here is derived from an EMBL/GenBank/DDBJ whole genome shotgun (WGS) entry which is preliminary data.</text>
</comment>
<accession>A0AAW8NGU4</accession>